<accession>I0IFX6</accession>
<protein>
    <submittedName>
        <fullName evidence="3">Putative pseudouridine synthase</fullName>
        <ecNumber evidence="3">5.4.99.-</ecNumber>
    </submittedName>
</protein>
<evidence type="ECO:0000313" key="4">
    <source>
        <dbReference type="Proteomes" id="UP000007881"/>
    </source>
</evidence>
<dbReference type="InterPro" id="IPR050188">
    <property type="entry name" value="RluA_PseudoU_synthase"/>
</dbReference>
<dbReference type="InterPro" id="IPR006145">
    <property type="entry name" value="PsdUridine_synth_RsuA/RluA"/>
</dbReference>
<dbReference type="Proteomes" id="UP000007881">
    <property type="component" value="Chromosome"/>
</dbReference>
<evidence type="ECO:0000313" key="3">
    <source>
        <dbReference type="EMBL" id="BAM04164.1"/>
    </source>
</evidence>
<comment type="similarity">
    <text evidence="1">Belongs to the pseudouridine synthase RluA family.</text>
</comment>
<dbReference type="GO" id="GO:0003723">
    <property type="term" value="F:RNA binding"/>
    <property type="evidence" value="ECO:0007669"/>
    <property type="project" value="InterPro"/>
</dbReference>
<dbReference type="GO" id="GO:0009982">
    <property type="term" value="F:pseudouridine synthase activity"/>
    <property type="evidence" value="ECO:0007669"/>
    <property type="project" value="InterPro"/>
</dbReference>
<dbReference type="KEGG" id="phm:PSMK_20050"/>
<dbReference type="InterPro" id="IPR020103">
    <property type="entry name" value="PsdUridine_synth_cat_dom_sf"/>
</dbReference>
<dbReference type="InterPro" id="IPR006224">
    <property type="entry name" value="PsdUridine_synth_RluA-like_CS"/>
</dbReference>
<evidence type="ECO:0000259" key="2">
    <source>
        <dbReference type="Pfam" id="PF00849"/>
    </source>
</evidence>
<dbReference type="Gene3D" id="3.30.2350.10">
    <property type="entry name" value="Pseudouridine synthase"/>
    <property type="match status" value="1"/>
</dbReference>
<evidence type="ECO:0000256" key="1">
    <source>
        <dbReference type="ARBA" id="ARBA00010876"/>
    </source>
</evidence>
<name>I0IFX6_PHYMF</name>
<dbReference type="STRING" id="1142394.PSMK_20050"/>
<dbReference type="SUPFAM" id="SSF55120">
    <property type="entry name" value="Pseudouridine synthase"/>
    <property type="match status" value="1"/>
</dbReference>
<feature type="domain" description="Pseudouridine synthase RsuA/RluA-like" evidence="2">
    <location>
        <begin position="58"/>
        <end position="219"/>
    </location>
</feature>
<dbReference type="GO" id="GO:0140098">
    <property type="term" value="F:catalytic activity, acting on RNA"/>
    <property type="evidence" value="ECO:0007669"/>
    <property type="project" value="UniProtKB-ARBA"/>
</dbReference>
<dbReference type="eggNOG" id="COG0564">
    <property type="taxonomic scope" value="Bacteria"/>
</dbReference>
<gene>
    <name evidence="3" type="ordered locus">PSMK_20050</name>
</gene>
<dbReference type="PANTHER" id="PTHR21600:SF87">
    <property type="entry name" value="RNA PSEUDOURIDYLATE SYNTHASE DOMAIN-CONTAINING PROTEIN 1"/>
    <property type="match status" value="1"/>
</dbReference>
<reference evidence="3 4" key="1">
    <citation type="submission" date="2012-02" db="EMBL/GenBank/DDBJ databases">
        <title>Complete genome sequence of Phycisphaera mikurensis NBRC 102666.</title>
        <authorList>
            <person name="Ankai A."/>
            <person name="Hosoyama A."/>
            <person name="Terui Y."/>
            <person name="Sekine M."/>
            <person name="Fukai R."/>
            <person name="Kato Y."/>
            <person name="Nakamura S."/>
            <person name="Yamada-Narita S."/>
            <person name="Kawakoshi A."/>
            <person name="Fukunaga Y."/>
            <person name="Yamazaki S."/>
            <person name="Fujita N."/>
        </authorList>
    </citation>
    <scope>NUCLEOTIDE SEQUENCE [LARGE SCALE GENOMIC DNA]</scope>
    <source>
        <strain evidence="4">NBRC 102666 / KCTC 22515 / FYK2301M01</strain>
    </source>
</reference>
<dbReference type="HOGENOM" id="CLU_016902_4_4_0"/>
<dbReference type="OrthoDB" id="9784108at2"/>
<dbReference type="PROSITE" id="PS01129">
    <property type="entry name" value="PSI_RLU"/>
    <property type="match status" value="1"/>
</dbReference>
<dbReference type="EC" id="5.4.99.-" evidence="3"/>
<dbReference type="EMBL" id="AP012338">
    <property type="protein sequence ID" value="BAM04164.1"/>
    <property type="molecule type" value="Genomic_DNA"/>
</dbReference>
<keyword evidence="4" id="KW-1185">Reference proteome</keyword>
<organism evidence="3 4">
    <name type="scientific">Phycisphaera mikurensis (strain NBRC 102666 / KCTC 22515 / FYK2301M01)</name>
    <dbReference type="NCBI Taxonomy" id="1142394"/>
    <lineage>
        <taxon>Bacteria</taxon>
        <taxon>Pseudomonadati</taxon>
        <taxon>Planctomycetota</taxon>
        <taxon>Phycisphaerae</taxon>
        <taxon>Phycisphaerales</taxon>
        <taxon>Phycisphaeraceae</taxon>
        <taxon>Phycisphaera</taxon>
    </lineage>
</organism>
<dbReference type="GO" id="GO:0000455">
    <property type="term" value="P:enzyme-directed rRNA pseudouridine synthesis"/>
    <property type="evidence" value="ECO:0007669"/>
    <property type="project" value="TreeGrafter"/>
</dbReference>
<dbReference type="CDD" id="cd02869">
    <property type="entry name" value="PseudoU_synth_RluA_like"/>
    <property type="match status" value="1"/>
</dbReference>
<sequence length="265" mass="28066">MRLALEAGRVAVGGVATGKGGATLRPGDRLEVDAADWLRPTPEAPLAVLAEDPAAGWAVLDKPAGQDVHPLKIEEAGTLLQAAAGRYPELLRGGGVGREGPLRSGVVHRIDGVTSGCVVLARTDDAWDALRDAFARHRVRKTYLARVAGRPGAGRLNAPMAVVKHRPARAGVVGSADGRGHATAMSWSEHHWDEQTAQSVLRVDLETGFLHQVRAGLAHLGHPVVGDWLYRGPEAPRLGLHAWRIQAESFGLQAEAPPPALLRAP</sequence>
<dbReference type="PANTHER" id="PTHR21600">
    <property type="entry name" value="MITOCHONDRIAL RNA PSEUDOURIDINE SYNTHASE"/>
    <property type="match status" value="1"/>
</dbReference>
<dbReference type="Pfam" id="PF00849">
    <property type="entry name" value="PseudoU_synth_2"/>
    <property type="match status" value="1"/>
</dbReference>
<dbReference type="RefSeq" id="WP_014437382.1">
    <property type="nucleotide sequence ID" value="NC_017080.1"/>
</dbReference>
<dbReference type="AlphaFoldDB" id="I0IFX6"/>
<keyword evidence="3" id="KW-0413">Isomerase</keyword>
<proteinExistence type="inferred from homology"/>